<dbReference type="PANTHER" id="PTHR15435">
    <property type="entry name" value="KICSTOR COMPLEX PROTEIN KAPTIN"/>
    <property type="match status" value="1"/>
</dbReference>
<evidence type="ECO:0000313" key="2">
    <source>
        <dbReference type="Proteomes" id="UP000663845"/>
    </source>
</evidence>
<dbReference type="GO" id="GO:0051015">
    <property type="term" value="F:actin filament binding"/>
    <property type="evidence" value="ECO:0007669"/>
    <property type="project" value="TreeGrafter"/>
</dbReference>
<dbReference type="EMBL" id="CAJNOG010000017">
    <property type="protein sequence ID" value="CAF0765262.1"/>
    <property type="molecule type" value="Genomic_DNA"/>
</dbReference>
<dbReference type="InterPro" id="IPR028994">
    <property type="entry name" value="Integrin_alpha_N"/>
</dbReference>
<dbReference type="GO" id="GO:0015629">
    <property type="term" value="C:actin cytoskeleton"/>
    <property type="evidence" value="ECO:0007669"/>
    <property type="project" value="InterPro"/>
</dbReference>
<dbReference type="GO" id="GO:0034198">
    <property type="term" value="P:cellular response to amino acid starvation"/>
    <property type="evidence" value="ECO:0007669"/>
    <property type="project" value="TreeGrafter"/>
</dbReference>
<proteinExistence type="predicted"/>
<name>A0A813QBG8_9BILA</name>
<gene>
    <name evidence="1" type="ORF">JYZ213_LOCUS3300</name>
</gene>
<dbReference type="InterPro" id="IPR029982">
    <property type="entry name" value="Kptn"/>
</dbReference>
<dbReference type="GO" id="GO:0030027">
    <property type="term" value="C:lamellipodium"/>
    <property type="evidence" value="ECO:0007669"/>
    <property type="project" value="TreeGrafter"/>
</dbReference>
<dbReference type="SUPFAM" id="SSF69318">
    <property type="entry name" value="Integrin alpha N-terminal domain"/>
    <property type="match status" value="1"/>
</dbReference>
<organism evidence="1 2">
    <name type="scientific">Adineta steineri</name>
    <dbReference type="NCBI Taxonomy" id="433720"/>
    <lineage>
        <taxon>Eukaryota</taxon>
        <taxon>Metazoa</taxon>
        <taxon>Spiralia</taxon>
        <taxon>Gnathifera</taxon>
        <taxon>Rotifera</taxon>
        <taxon>Eurotatoria</taxon>
        <taxon>Bdelloidea</taxon>
        <taxon>Adinetida</taxon>
        <taxon>Adinetidae</taxon>
        <taxon>Adineta</taxon>
    </lineage>
</organism>
<reference evidence="1" key="1">
    <citation type="submission" date="2021-02" db="EMBL/GenBank/DDBJ databases">
        <authorList>
            <person name="Nowell W R."/>
        </authorList>
    </citation>
    <scope>NUCLEOTIDE SEQUENCE</scope>
</reference>
<accession>A0A813QBG8</accession>
<comment type="caution">
    <text evidence="1">The sequence shown here is derived from an EMBL/GenBank/DDBJ whole genome shotgun (WGS) entry which is preliminary data.</text>
</comment>
<evidence type="ECO:0000313" key="1">
    <source>
        <dbReference type="EMBL" id="CAF0765262.1"/>
    </source>
</evidence>
<sequence>MFSLKEIFFQPLKCQPNINTLHLYRNPTTGNQQIFLIGLDGAGVGVEYNQGTNECKAYPITLQDFQSDCRILSVEILPISKHNTSPAIIYGYAKTTGPSNSDDCTSFYFDRVQIVDNNTKSSMQNRPMTYAPKFLKTIITKNVTTNENEVILVVAGGDKLSFYSEKNERSLQEINRIIDFYLPELKHTTGNVCAMDILTISDPQTNQLKQRLIACGHSNGLLDLYITEVPTDGSPKTVHKTLEYDSFISTVKFFYHNQKPREDEQPHLLVTSALEQAVIYRDVIKNHFTDSVVLTGTDSQDCITSSCICDIDLDGKNEIILGTFGKSCFICRIPIDNCKSNTNDGLTFIGETFPVCRVLSLSASAYGILAYDFTNDGIDEIIIATTKGLHIYQLELNEVVKLIENRLEKKTNPNGNL</sequence>
<dbReference type="PANTHER" id="PTHR15435:SF2">
    <property type="entry name" value="KICSTOR COMPLEX PROTEIN KAPTIN"/>
    <property type="match status" value="1"/>
</dbReference>
<dbReference type="AlphaFoldDB" id="A0A813QBG8"/>
<evidence type="ECO:0008006" key="3">
    <source>
        <dbReference type="Google" id="ProtNLM"/>
    </source>
</evidence>
<protein>
    <recommendedName>
        <fullName evidence="3">KICSTOR complex protein kaptin-like</fullName>
    </recommendedName>
</protein>
<dbReference type="GO" id="GO:0007015">
    <property type="term" value="P:actin filament organization"/>
    <property type="evidence" value="ECO:0007669"/>
    <property type="project" value="InterPro"/>
</dbReference>
<dbReference type="GO" id="GO:1904262">
    <property type="term" value="P:negative regulation of TORC1 signaling"/>
    <property type="evidence" value="ECO:0007669"/>
    <property type="project" value="TreeGrafter"/>
</dbReference>
<dbReference type="Proteomes" id="UP000663845">
    <property type="component" value="Unassembled WGS sequence"/>
</dbReference>